<dbReference type="AlphaFoldDB" id="A0A4P6Q0I0"/>
<evidence type="ECO:0000313" key="1">
    <source>
        <dbReference type="EMBL" id="QBI52037.1"/>
    </source>
</evidence>
<protein>
    <recommendedName>
        <fullName evidence="3">Roadblock/LAMTOR2 domain-containing protein</fullName>
    </recommendedName>
</protein>
<dbReference type="Proteomes" id="UP000292235">
    <property type="component" value="Chromosome"/>
</dbReference>
<reference evidence="1 2" key="1">
    <citation type="submission" date="2019-02" db="EMBL/GenBank/DDBJ databases">
        <authorList>
            <person name="Khodamoradi S."/>
            <person name="Hahnke R.L."/>
            <person name="Kaempfer P."/>
            <person name="Schumann P."/>
            <person name="Rohde M."/>
            <person name="Steinert M."/>
            <person name="Luzhetskyy A."/>
            <person name="Wink J."/>
            <person name="Ruckert C."/>
        </authorList>
    </citation>
    <scope>NUCLEOTIDE SEQUENCE [LARGE SCALE GENOMIC DNA]</scope>
    <source>
        <strain evidence="1 2">M2</strain>
    </source>
</reference>
<dbReference type="KEGG" id="strr:EKD16_01100"/>
<evidence type="ECO:0008006" key="3">
    <source>
        <dbReference type="Google" id="ProtNLM"/>
    </source>
</evidence>
<keyword evidence="2" id="KW-1185">Reference proteome</keyword>
<accession>A0A4P6Q0I0</accession>
<dbReference type="EMBL" id="CP036455">
    <property type="protein sequence ID" value="QBI52037.1"/>
    <property type="molecule type" value="Genomic_DNA"/>
</dbReference>
<name>A0A4P6Q0I0_9ACTN</name>
<evidence type="ECO:0000313" key="2">
    <source>
        <dbReference type="Proteomes" id="UP000292235"/>
    </source>
</evidence>
<organism evidence="1 2">
    <name type="scientific">Streptomonospora litoralis</name>
    <dbReference type="NCBI Taxonomy" id="2498135"/>
    <lineage>
        <taxon>Bacteria</taxon>
        <taxon>Bacillati</taxon>
        <taxon>Actinomycetota</taxon>
        <taxon>Actinomycetes</taxon>
        <taxon>Streptosporangiales</taxon>
        <taxon>Nocardiopsidaceae</taxon>
        <taxon>Streptomonospora</taxon>
    </lineage>
</organism>
<proteinExistence type="predicted"/>
<gene>
    <name evidence="1" type="ORF">EKD16_01100</name>
</gene>
<sequence>MTGRPPRGQGRGLRRWIAERPVLLRLTHRRERDMANIDSGLKEMMEIEGAIGAAVVDYGSGMALGTLSSTNSFDLNVAAAGNTEVVRAKIRTTEQLGLNETIEDILITLATQYHIIRPLTSRKGQGLFLYLAMDRARGNLAMARHRLRAIEENLEP</sequence>